<organism evidence="3 4">
    <name type="scientific">Polymorphospora rubra</name>
    <dbReference type="NCBI Taxonomy" id="338584"/>
    <lineage>
        <taxon>Bacteria</taxon>
        <taxon>Bacillati</taxon>
        <taxon>Actinomycetota</taxon>
        <taxon>Actinomycetes</taxon>
        <taxon>Micromonosporales</taxon>
        <taxon>Micromonosporaceae</taxon>
        <taxon>Polymorphospora</taxon>
    </lineage>
</organism>
<dbReference type="InterPro" id="IPR011041">
    <property type="entry name" value="Quinoprot_gluc/sorb_DH_b-prop"/>
</dbReference>
<feature type="domain" description="CBM6" evidence="1">
    <location>
        <begin position="628"/>
        <end position="756"/>
    </location>
</feature>
<reference evidence="3" key="1">
    <citation type="submission" date="2020-08" db="EMBL/GenBank/DDBJ databases">
        <title>Whole genome shotgun sequence of Polymorphospora rubra NBRC 101157.</title>
        <authorList>
            <person name="Komaki H."/>
            <person name="Tamura T."/>
        </authorList>
    </citation>
    <scope>NUCLEOTIDE SEQUENCE</scope>
    <source>
        <strain evidence="3">NBRC 101157</strain>
    </source>
</reference>
<dbReference type="SUPFAM" id="SSF49785">
    <property type="entry name" value="Galactose-binding domain-like"/>
    <property type="match status" value="1"/>
</dbReference>
<evidence type="ECO:0000313" key="3">
    <source>
        <dbReference type="EMBL" id="BCJ70328.1"/>
    </source>
</evidence>
<dbReference type="Gene3D" id="2.60.120.560">
    <property type="entry name" value="Exo-inulinase, domain 1"/>
    <property type="match status" value="1"/>
</dbReference>
<dbReference type="SUPFAM" id="SSF56988">
    <property type="entry name" value="Anthrax protective antigen"/>
    <property type="match status" value="1"/>
</dbReference>
<name>A0A810NEK6_9ACTN</name>
<dbReference type="InterPro" id="IPR005084">
    <property type="entry name" value="CBM6"/>
</dbReference>
<dbReference type="InterPro" id="IPR011042">
    <property type="entry name" value="6-blade_b-propeller_TolB-like"/>
</dbReference>
<dbReference type="Gene3D" id="2.60.120.260">
    <property type="entry name" value="Galactose-binding domain-like"/>
    <property type="match status" value="1"/>
</dbReference>
<dbReference type="SUPFAM" id="SSF50952">
    <property type="entry name" value="Soluble quinoprotein glucose dehydrogenase"/>
    <property type="match status" value="1"/>
</dbReference>
<dbReference type="CDD" id="cd04083">
    <property type="entry name" value="CBM35_Lmo2446-like"/>
    <property type="match status" value="1"/>
</dbReference>
<dbReference type="InterPro" id="IPR037524">
    <property type="entry name" value="PA14/GLEYA"/>
</dbReference>
<dbReference type="Proteomes" id="UP000680866">
    <property type="component" value="Chromosome"/>
</dbReference>
<evidence type="ECO:0000259" key="1">
    <source>
        <dbReference type="PROSITE" id="PS51175"/>
    </source>
</evidence>
<feature type="domain" description="PA14" evidence="2">
    <location>
        <begin position="1"/>
        <end position="139"/>
    </location>
</feature>
<dbReference type="Gene3D" id="2.120.10.30">
    <property type="entry name" value="TolB, C-terminal domain"/>
    <property type="match status" value="1"/>
</dbReference>
<protein>
    <submittedName>
        <fullName evidence="3">Uncharacterized protein</fullName>
    </submittedName>
</protein>
<dbReference type="Gene3D" id="3.90.182.10">
    <property type="entry name" value="Toxin - Anthrax Protective Antigen,domain 1"/>
    <property type="match status" value="1"/>
</dbReference>
<dbReference type="PANTHER" id="PTHR33546">
    <property type="entry name" value="LARGE, MULTIFUNCTIONAL SECRETED PROTEIN-RELATED"/>
    <property type="match status" value="1"/>
</dbReference>
<dbReference type="GO" id="GO:0016787">
    <property type="term" value="F:hydrolase activity"/>
    <property type="evidence" value="ECO:0007669"/>
    <property type="project" value="InterPro"/>
</dbReference>
<dbReference type="Pfam" id="PF16990">
    <property type="entry name" value="CBM_35"/>
    <property type="match status" value="1"/>
</dbReference>
<proteinExistence type="predicted"/>
<dbReference type="SMART" id="SM00758">
    <property type="entry name" value="PA14"/>
    <property type="match status" value="1"/>
</dbReference>
<accession>A0A810NEK6</accession>
<dbReference type="Pfam" id="PF07691">
    <property type="entry name" value="PA14"/>
    <property type="match status" value="1"/>
</dbReference>
<sequence length="952" mass="104073">MTLRTYDVRVPLTEICTLKPSQTPNIDKLMPDIDWSTADEFGLEDNFVTHALANLHISTAGSYTFRLTSDDGSRLYIDDAVVVDHDGLHGATSKDGSVTLTEGHHALRVEYFEAGGGQQLTLSWQPPGATGFAVVPTSVLSTDSEAVRVVSPGRKECEGVADTPGDGLPLDEVHPDYTLTDLRPAGFEPQVSGMDWLADGRLVISTWGGSNQVLGEVYIVENVTGATGPDQVTYKRVATGLREPMGVAVVDGTIYVSQKHELTELRDADGDEIADEHRTVATWPYGGNFHEFAFGLLYKGGNFYLNLSVAINYGGATTDPQPVGNRGTSVVVNRRTGKISYVAGGLRTPNGIGWGPEQELFVTDNQGDYLPASKLVRIDQDRFFHHYTNPDGPYDANPVTRPVLWLPQNEIGNSPSTPVLLKKGPYRGQFLIGDVTYGGLQRAYLEKVHGEYQGAVFRHTQGLEAGVNRVSLGPDGAIYVGGLGADGNWGQAGKLRHGLQKLTPNDNRTFDMKSMSATPNGFKIEYTRPLSTATIQDIARRYQVKQWRYVPAPTYGGPKVDEETLTVTGVKVSNDRRTVTLTIDGLQANRVVHLRSPRSFTASNGAELWSTEAWYTLNAIPGVQPDQVFYELEEGNRAGGAGFDTEHAGFSGVGFVDNFGGLNASTTVHVDVKRAGDYEVGLRYSNGPNPFQGDKTVSIYVNGSKVKQTVLPTTVTWKEWATKTERLTLRRGVNSIQYRVDATDTGHVNLDLVTVRKPGERITLFDGGNLSEWQHTDGRSASWRRVDGGAMEVFGGDLRTKQAFGDFRLHVEFKVPLLPPEVTGQNRGNSGVYLQERYEIQVLDSYGDPTLDTNEAGAIYLQKAPDVNAATPPETWQTYDIEYRAARYDSAGNKTENARVTVVWNGVLVHDDVAITGPTGGNIPEGPATGSIRLQDHQNTVQYRNIWIEPLT</sequence>
<dbReference type="EMBL" id="AP023359">
    <property type="protein sequence ID" value="BCJ70328.1"/>
    <property type="molecule type" value="Genomic_DNA"/>
</dbReference>
<dbReference type="PROSITE" id="PS51820">
    <property type="entry name" value="PA14"/>
    <property type="match status" value="1"/>
</dbReference>
<evidence type="ECO:0000313" key="4">
    <source>
        <dbReference type="Proteomes" id="UP000680866"/>
    </source>
</evidence>
<keyword evidence="4" id="KW-1185">Reference proteome</keyword>
<dbReference type="PANTHER" id="PTHR33546:SF1">
    <property type="entry name" value="LARGE, MULTIFUNCTIONAL SECRETED PROTEIN"/>
    <property type="match status" value="1"/>
</dbReference>
<dbReference type="Pfam" id="PF06439">
    <property type="entry name" value="3keto-disac_hyd"/>
    <property type="match status" value="1"/>
</dbReference>
<dbReference type="InterPro" id="IPR010496">
    <property type="entry name" value="AL/BT2_dom"/>
</dbReference>
<dbReference type="InterPro" id="IPR011658">
    <property type="entry name" value="PA14_dom"/>
</dbReference>
<dbReference type="AlphaFoldDB" id="A0A810NEK6"/>
<dbReference type="PROSITE" id="PS51175">
    <property type="entry name" value="CBM6"/>
    <property type="match status" value="1"/>
</dbReference>
<dbReference type="GO" id="GO:0030246">
    <property type="term" value="F:carbohydrate binding"/>
    <property type="evidence" value="ECO:0007669"/>
    <property type="project" value="InterPro"/>
</dbReference>
<dbReference type="InterPro" id="IPR008979">
    <property type="entry name" value="Galactose-bd-like_sf"/>
</dbReference>
<evidence type="ECO:0000259" key="2">
    <source>
        <dbReference type="PROSITE" id="PS51820"/>
    </source>
</evidence>
<gene>
    <name evidence="3" type="ORF">Prubr_73490</name>
</gene>
<dbReference type="KEGG" id="pry:Prubr_73490"/>
<dbReference type="RefSeq" id="WP_246568142.1">
    <property type="nucleotide sequence ID" value="NZ_AP023359.1"/>
</dbReference>